<dbReference type="PANTHER" id="PTHR11439">
    <property type="entry name" value="GAG-POL-RELATED RETROTRANSPOSON"/>
    <property type="match status" value="1"/>
</dbReference>
<dbReference type="InterPro" id="IPR036188">
    <property type="entry name" value="FAD/NAD-bd_sf"/>
</dbReference>
<proteinExistence type="predicted"/>
<evidence type="ECO:0008006" key="5">
    <source>
        <dbReference type="Google" id="ProtNLM"/>
    </source>
</evidence>
<reference evidence="3 4" key="1">
    <citation type="journal article" date="2022" name="Nat. Plants">
        <title>Genomes of leafy and leafless Platanthera orchids illuminate the evolution of mycoheterotrophy.</title>
        <authorList>
            <person name="Li M.H."/>
            <person name="Liu K.W."/>
            <person name="Li Z."/>
            <person name="Lu H.C."/>
            <person name="Ye Q.L."/>
            <person name="Zhang D."/>
            <person name="Wang J.Y."/>
            <person name="Li Y.F."/>
            <person name="Zhong Z.M."/>
            <person name="Liu X."/>
            <person name="Yu X."/>
            <person name="Liu D.K."/>
            <person name="Tu X.D."/>
            <person name="Liu B."/>
            <person name="Hao Y."/>
            <person name="Liao X.Y."/>
            <person name="Jiang Y.T."/>
            <person name="Sun W.H."/>
            <person name="Chen J."/>
            <person name="Chen Y.Q."/>
            <person name="Ai Y."/>
            <person name="Zhai J.W."/>
            <person name="Wu S.S."/>
            <person name="Zhou Z."/>
            <person name="Hsiao Y.Y."/>
            <person name="Wu W.L."/>
            <person name="Chen Y.Y."/>
            <person name="Lin Y.F."/>
            <person name="Hsu J.L."/>
            <person name="Li C.Y."/>
            <person name="Wang Z.W."/>
            <person name="Zhao X."/>
            <person name="Zhong W.Y."/>
            <person name="Ma X.K."/>
            <person name="Ma L."/>
            <person name="Huang J."/>
            <person name="Chen G.Z."/>
            <person name="Huang M.Z."/>
            <person name="Huang L."/>
            <person name="Peng D.H."/>
            <person name="Luo Y.B."/>
            <person name="Zou S.Q."/>
            <person name="Chen S.P."/>
            <person name="Lan S."/>
            <person name="Tsai W.C."/>
            <person name="Van de Peer Y."/>
            <person name="Liu Z.J."/>
        </authorList>
    </citation>
    <scope>NUCLEOTIDE SEQUENCE [LARGE SCALE GENOMIC DNA]</scope>
    <source>
        <strain evidence="3">Lor288</strain>
    </source>
</reference>
<protein>
    <recommendedName>
        <fullName evidence="5">FAD dependent oxidoreductase domain-containing protein</fullName>
    </recommendedName>
</protein>
<feature type="domain" description="Retrovirus-related Pol polyprotein from transposon TNT 1-94-like beta-barrel" evidence="2">
    <location>
        <begin position="26"/>
        <end position="104"/>
    </location>
</feature>
<dbReference type="Gene3D" id="3.50.50.60">
    <property type="entry name" value="FAD/NAD(P)-binding domain"/>
    <property type="match status" value="1"/>
</dbReference>
<feature type="domain" description="FAD dependent oxidoreductase" evidence="1">
    <location>
        <begin position="882"/>
        <end position="936"/>
    </location>
</feature>
<dbReference type="Pfam" id="PF01266">
    <property type="entry name" value="DAO"/>
    <property type="match status" value="1"/>
</dbReference>
<evidence type="ECO:0000259" key="1">
    <source>
        <dbReference type="Pfam" id="PF01266"/>
    </source>
</evidence>
<dbReference type="Pfam" id="PF22936">
    <property type="entry name" value="Pol_BBD"/>
    <property type="match status" value="1"/>
</dbReference>
<dbReference type="InterPro" id="IPR006076">
    <property type="entry name" value="FAD-dep_OxRdtase"/>
</dbReference>
<dbReference type="Proteomes" id="UP001412067">
    <property type="component" value="Unassembled WGS sequence"/>
</dbReference>
<sequence>MLVDISDPKSFVTMIESSHRSTSSEWWLDSGATCHVTNDRGLLSEVRAVQDKVENCNGRETKVTRAGTEELILSLGKTLMLKHVRVVPSLKEKLDSMSLLDKIGFSFITQNGRITLAVNSHYYGCAYMINDHVMTVSGSTDMISKSMIEPEADPSDTTPQPLEVEPVSLRVFIRDRIPKDFGANFVTYHLENDPFSYQEAMRSKDALMILLALDSIENFIVHQMDVKTTFLNEELDEEICMTQPEDLAAVRDIKSTLAKTFDMKDFGPMDTLLDCRPVETPIDPNVKLSPNEGTSIDQVKYSKIIGSLMYVTSCTRPDIAFSVSMLNRFTNSLGKKHWDALDRLMRYMKGTKDHALCYTSYTPMLEGYYDASWCSEVGNNKCTDEHVSLSRLRLSLRMRNHVSNKLLLTNYLYSVASLVLVPTVDETFEDSRVLRNALERADRFEVPAGKYYLVDAGYANAPERRLENNTRLLAEVDANILEQDASHASFEYADAMGDVQATLEWAHFRDTMVVNMFNENYMDKGKRKAGKAIERSYVPWTSQMDCALSTALLEQQNLGNKAASANAATTSEAMNEIHIDVSVDDNVVEEIEPETKKKKKAATTDIIADAVSAIARNMEHESSVTSQPSHPISMADRIYAAMTAIPNLTEDKVIHAIDMLNVDDFKSDMQPYRANAATTSEAMNEIHIAVSVDDNVVEEIEPETKKKKKAATTDIIADAVSAIARNMEHESSVTSQPSHPISMADRIYAAMTAIPDLTEDKVIHAIDMLNVDDFKSDVFMALPLPIRRTCYAYIYGVDFLGSNILQCYVMGCTENLLSWKDGLVNLGEIGLDPIRSTHHGPKSAAMLRKAYQKAREFAAAAGAGARRRPLSSFGDVPTETADAVVIGAGVVGLAVARELALKGRDVLVIESASTFGTGISSRNSEVVHAGIYYPPKSLKVSRF</sequence>
<dbReference type="InterPro" id="IPR054722">
    <property type="entry name" value="PolX-like_BBD"/>
</dbReference>
<gene>
    <name evidence="3" type="ORF">KSP40_PGU017724</name>
</gene>
<organism evidence="3 4">
    <name type="scientific">Platanthera guangdongensis</name>
    <dbReference type="NCBI Taxonomy" id="2320717"/>
    <lineage>
        <taxon>Eukaryota</taxon>
        <taxon>Viridiplantae</taxon>
        <taxon>Streptophyta</taxon>
        <taxon>Embryophyta</taxon>
        <taxon>Tracheophyta</taxon>
        <taxon>Spermatophyta</taxon>
        <taxon>Magnoliopsida</taxon>
        <taxon>Liliopsida</taxon>
        <taxon>Asparagales</taxon>
        <taxon>Orchidaceae</taxon>
        <taxon>Orchidoideae</taxon>
        <taxon>Orchideae</taxon>
        <taxon>Orchidinae</taxon>
        <taxon>Platanthera</taxon>
    </lineage>
</organism>
<name>A0ABR2LUD6_9ASPA</name>
<evidence type="ECO:0000259" key="2">
    <source>
        <dbReference type="Pfam" id="PF22936"/>
    </source>
</evidence>
<evidence type="ECO:0000313" key="4">
    <source>
        <dbReference type="Proteomes" id="UP001412067"/>
    </source>
</evidence>
<comment type="caution">
    <text evidence="3">The sequence shown here is derived from an EMBL/GenBank/DDBJ whole genome shotgun (WGS) entry which is preliminary data.</text>
</comment>
<dbReference type="PANTHER" id="PTHR11439:SF440">
    <property type="entry name" value="INTEGRASE CATALYTIC DOMAIN-CONTAINING PROTEIN"/>
    <property type="match status" value="1"/>
</dbReference>
<keyword evidence="4" id="KW-1185">Reference proteome</keyword>
<dbReference type="EMBL" id="JBBWWR010000015">
    <property type="protein sequence ID" value="KAK8949842.1"/>
    <property type="molecule type" value="Genomic_DNA"/>
</dbReference>
<accession>A0ABR2LUD6</accession>
<evidence type="ECO:0000313" key="3">
    <source>
        <dbReference type="EMBL" id="KAK8949842.1"/>
    </source>
</evidence>
<dbReference type="SUPFAM" id="SSF51905">
    <property type="entry name" value="FAD/NAD(P)-binding domain"/>
    <property type="match status" value="1"/>
</dbReference>